<dbReference type="InterPro" id="IPR002347">
    <property type="entry name" value="SDR_fam"/>
</dbReference>
<evidence type="ECO:0000313" key="4">
    <source>
        <dbReference type="Proteomes" id="UP000673975"/>
    </source>
</evidence>
<dbReference type="GO" id="GO:0016491">
    <property type="term" value="F:oxidoreductase activity"/>
    <property type="evidence" value="ECO:0007669"/>
    <property type="project" value="UniProtKB-KW"/>
</dbReference>
<protein>
    <submittedName>
        <fullName evidence="3">SDR family oxidoreductase</fullName>
    </submittedName>
</protein>
<comment type="caution">
    <text evidence="3">The sequence shown here is derived from an EMBL/GenBank/DDBJ whole genome shotgun (WGS) entry which is preliminary data.</text>
</comment>
<evidence type="ECO:0000256" key="2">
    <source>
        <dbReference type="RuleBase" id="RU000363"/>
    </source>
</evidence>
<dbReference type="EMBL" id="JAFIDN010000009">
    <property type="protein sequence ID" value="MBP3193339.1"/>
    <property type="molecule type" value="Genomic_DNA"/>
</dbReference>
<evidence type="ECO:0000256" key="1">
    <source>
        <dbReference type="ARBA" id="ARBA00023002"/>
    </source>
</evidence>
<dbReference type="Gene3D" id="3.40.50.720">
    <property type="entry name" value="NAD(P)-binding Rossmann-like Domain"/>
    <property type="match status" value="1"/>
</dbReference>
<dbReference type="Pfam" id="PF00106">
    <property type="entry name" value="adh_short"/>
    <property type="match status" value="1"/>
</dbReference>
<organism evidence="3 4">
    <name type="scientific">Natronogracilivirga saccharolytica</name>
    <dbReference type="NCBI Taxonomy" id="2812953"/>
    <lineage>
        <taxon>Bacteria</taxon>
        <taxon>Pseudomonadati</taxon>
        <taxon>Balneolota</taxon>
        <taxon>Balneolia</taxon>
        <taxon>Balneolales</taxon>
        <taxon>Cyclonatronaceae</taxon>
        <taxon>Natronogracilivirga</taxon>
    </lineage>
</organism>
<name>A0A8J7RP48_9BACT</name>
<proteinExistence type="inferred from homology"/>
<reference evidence="3" key="1">
    <citation type="submission" date="2021-02" db="EMBL/GenBank/DDBJ databases">
        <title>Natronogracilivirga saccharolytica gen. nov. sp. nov. a new anaerobic, haloalkiliphilic carbohydrate-fermenting bacterium from soda lake and proposing of Cyclonatronumiaceae fam. nov. in the phylum Balneolaeota.</title>
        <authorList>
            <person name="Zhilina T.N."/>
            <person name="Sorokin D.Y."/>
            <person name="Zavarzina D.G."/>
            <person name="Toshchakov S.V."/>
            <person name="Kublanov I.V."/>
        </authorList>
    </citation>
    <scope>NUCLEOTIDE SEQUENCE</scope>
    <source>
        <strain evidence="3">Z-1702</strain>
    </source>
</reference>
<dbReference type="AlphaFoldDB" id="A0A8J7RP48"/>
<dbReference type="RefSeq" id="WP_210512795.1">
    <property type="nucleotide sequence ID" value="NZ_JAFIDN010000009.1"/>
</dbReference>
<keyword evidence="4" id="KW-1185">Reference proteome</keyword>
<dbReference type="CDD" id="cd05327">
    <property type="entry name" value="retinol-DH_like_SDR_c_like"/>
    <property type="match status" value="1"/>
</dbReference>
<dbReference type="PRINTS" id="PR00080">
    <property type="entry name" value="SDRFAMILY"/>
</dbReference>
<comment type="similarity">
    <text evidence="2">Belongs to the short-chain dehydrogenases/reductases (SDR) family.</text>
</comment>
<keyword evidence="1" id="KW-0560">Oxidoreductase</keyword>
<dbReference type="PANTHER" id="PTHR43157">
    <property type="entry name" value="PHOSPHATIDYLINOSITOL-GLYCAN BIOSYNTHESIS CLASS F PROTEIN-RELATED"/>
    <property type="match status" value="1"/>
</dbReference>
<dbReference type="SUPFAM" id="SSF51735">
    <property type="entry name" value="NAD(P)-binding Rossmann-fold domains"/>
    <property type="match status" value="1"/>
</dbReference>
<dbReference type="InterPro" id="IPR036291">
    <property type="entry name" value="NAD(P)-bd_dom_sf"/>
</dbReference>
<gene>
    <name evidence="3" type="ORF">NATSA_11730</name>
</gene>
<sequence length="296" mass="32704">MKDKPGLTALITGATSGIGYVTALELARKGMHVVLHARNPEKAEQVRSDIERSTGNGNLDVLLADFTSLDEVRRAAAEFRETHGKLDILVNNAGLILGKQRLESAEGYEQTITINHLAPFLLTSRLFDLLTRSDDGCIINVASEAHRGASPDFSDFHMKKSYSGWKAYCNSKLYNIMFTDELARRVGGANRSDDAAKHISTWSLHPGTVATNFSYSAGGLTNMVFRIFRPFLRTAENGAATSVYLAAEPDIPASNGAYFIDRKQARVRHGFFTHKNNRMLWERSCELTGEDFLAGQ</sequence>
<accession>A0A8J7RP48</accession>
<dbReference type="PRINTS" id="PR00081">
    <property type="entry name" value="GDHRDH"/>
</dbReference>
<evidence type="ECO:0000313" key="3">
    <source>
        <dbReference type="EMBL" id="MBP3193339.1"/>
    </source>
</evidence>
<dbReference type="PANTHER" id="PTHR43157:SF31">
    <property type="entry name" value="PHOSPHATIDYLINOSITOL-GLYCAN BIOSYNTHESIS CLASS F PROTEIN"/>
    <property type="match status" value="1"/>
</dbReference>
<dbReference type="Proteomes" id="UP000673975">
    <property type="component" value="Unassembled WGS sequence"/>
</dbReference>